<dbReference type="Pfam" id="PF22972">
    <property type="entry name" value="EVH1_PP4R3"/>
    <property type="match status" value="1"/>
</dbReference>
<evidence type="ECO:0000259" key="5">
    <source>
        <dbReference type="Pfam" id="PF22972"/>
    </source>
</evidence>
<dbReference type="Pfam" id="PF04802">
    <property type="entry name" value="PP4R3"/>
    <property type="match status" value="1"/>
</dbReference>
<dbReference type="OrthoDB" id="27483at2759"/>
<feature type="compositionally biased region" description="Acidic residues" evidence="3">
    <location>
        <begin position="823"/>
        <end position="847"/>
    </location>
</feature>
<comment type="subcellular location">
    <subcellularLocation>
        <location evidence="1">Nucleus</location>
    </subcellularLocation>
</comment>
<sequence length="986" mass="110934">MARESKVSSTCAECTPPLAIRLQPNQDRLPAHPHAISPSPCIVRVSHLVADFASLGHSIRFSSLLIAARTRPASAPNAFDVLNPSRIESLRLRHSGANTRRTVAALTLSNHSILPELSLEQHLQIAPDLSAYFETEVGSEPLMMAQPVPHQTDKKRVKVYELRENDWFDLGTGLCTATFIATDEGRKDPRVLVESEAHPEQLLLETKIQKEDGFQKQQETLIVWQESTCGTDMALSFQEAEGCALIWDFVSSVQKALSSNLGGDDGLSDDLTMEAPPSMSLPLAELGNLPEIESNVRILSTGGNGRDALTKFVIADDYIMKLVPLVEMAEDLESLPDLHRLCNIMKAIILLNDTAIIERAISDDCLLGVMGALEYDPDFPSHKANHRQWLENRGRFKEVVPIEDEHTLYKIHQTYRLQYLKDVVLARILDDPTFSVLNSLIFFNHVEVVSHIQSNERLLSELFSIFNANCRDEKKKKDAILFIQQCSALAKIIQAPTMKTGIFHHMLALGLLQIIHYGLRHRDVGVRVAATEILVTSMDHEPQQIRQAINRQLHDNQPTLVELLVDVLLVEVDLGVKTQVCDVLKVFVDQGIPPPGPSNGQNSAAPVRTHVDPQQELFLTRLYERAAPKLFKPLIDLDRQTDLNFGVQQASMFSHLVDVLLFFIRQHHRYSRYFVLSHNLIQRVAQLLKSREKFLQLVAIRFFRSLIALQDEFYLKQILERRVLVPVLDILLDILPGDNLLSSACIELFEFVRKENHKDLIHTLVADRRDSLIRFSYISTIYDLIVRYDQTQDYSDSMDYSLEEGLAMARRLTPMHHQLPVDPTEEDYWNTSDPEDDDEETLEDLANDDQFLSENGPLTPTKPLVDYASDEDSDDNAFFEDVSPADASEASVAPEPTAWGIVAPPLERLSEKRRREEDEDDELDRLLHNKRRSSSTSDIKSTAAGPRLSTPKRKSFGGGSGTPKISISLSTAAVGTGSRGRFDEES</sequence>
<dbReference type="GO" id="GO:0005654">
    <property type="term" value="C:nucleoplasm"/>
    <property type="evidence" value="ECO:0007669"/>
    <property type="project" value="TreeGrafter"/>
</dbReference>
<name>A0A9P7MZ21_9HYPO</name>
<feature type="region of interest" description="Disordered" evidence="3">
    <location>
        <begin position="816"/>
        <end position="986"/>
    </location>
</feature>
<dbReference type="InterPro" id="IPR051137">
    <property type="entry name" value="PP4R3-like"/>
</dbReference>
<evidence type="ECO:0000256" key="3">
    <source>
        <dbReference type="SAM" id="MobiDB-lite"/>
    </source>
</evidence>
<dbReference type="AlphaFoldDB" id="A0A9P7MZ21"/>
<evidence type="ECO:0000256" key="1">
    <source>
        <dbReference type="ARBA" id="ARBA00004123"/>
    </source>
</evidence>
<dbReference type="Proteomes" id="UP000784919">
    <property type="component" value="Unassembled WGS sequence"/>
</dbReference>
<dbReference type="GO" id="GO:0030289">
    <property type="term" value="C:protein phosphatase 4 complex"/>
    <property type="evidence" value="ECO:0007669"/>
    <property type="project" value="TreeGrafter"/>
</dbReference>
<dbReference type="InterPro" id="IPR006887">
    <property type="entry name" value="P4R3-like_central_dom"/>
</dbReference>
<protein>
    <recommendedName>
        <fullName evidence="8">Serine/threonine-protein phosphatase 4 regulatory subunit 3-like central domain-containing protein</fullName>
    </recommendedName>
</protein>
<dbReference type="GO" id="GO:0006974">
    <property type="term" value="P:DNA damage response"/>
    <property type="evidence" value="ECO:0007669"/>
    <property type="project" value="TreeGrafter"/>
</dbReference>
<dbReference type="InterPro" id="IPR055236">
    <property type="entry name" value="EVH1_PP4R3"/>
</dbReference>
<feature type="compositionally biased region" description="Polar residues" evidence="3">
    <location>
        <begin position="963"/>
        <end position="973"/>
    </location>
</feature>
<accession>A0A9P7MZ21</accession>
<dbReference type="GO" id="GO:0072542">
    <property type="term" value="F:protein phosphatase activator activity"/>
    <property type="evidence" value="ECO:0007669"/>
    <property type="project" value="TreeGrafter"/>
</dbReference>
<keyword evidence="2" id="KW-0539">Nucleus</keyword>
<evidence type="ECO:0000259" key="4">
    <source>
        <dbReference type="Pfam" id="PF04802"/>
    </source>
</evidence>
<evidence type="ECO:0000313" key="7">
    <source>
        <dbReference type="Proteomes" id="UP000784919"/>
    </source>
</evidence>
<dbReference type="InterPro" id="IPR016024">
    <property type="entry name" value="ARM-type_fold"/>
</dbReference>
<dbReference type="EMBL" id="SRPS01000009">
    <property type="protein sequence ID" value="KAG5977384.1"/>
    <property type="molecule type" value="Genomic_DNA"/>
</dbReference>
<dbReference type="PANTHER" id="PTHR23318:SF0">
    <property type="entry name" value="SERINE_THREONINE-PROTEIN PHOSPHATASE 4 REGULATORY SUBUNIT 3"/>
    <property type="match status" value="1"/>
</dbReference>
<evidence type="ECO:0008006" key="8">
    <source>
        <dbReference type="Google" id="ProtNLM"/>
    </source>
</evidence>
<evidence type="ECO:0000313" key="6">
    <source>
        <dbReference type="EMBL" id="KAG5977384.1"/>
    </source>
</evidence>
<proteinExistence type="predicted"/>
<feature type="domain" description="PP4R3 EVH1-like" evidence="5">
    <location>
        <begin position="154"/>
        <end position="257"/>
    </location>
</feature>
<feature type="domain" description="Serine/threonine-protein phosphatase 4 regulatory subunit 3-like central" evidence="4">
    <location>
        <begin position="291"/>
        <end position="790"/>
    </location>
</feature>
<feature type="compositionally biased region" description="Acidic residues" evidence="3">
    <location>
        <begin position="868"/>
        <end position="878"/>
    </location>
</feature>
<dbReference type="InterPro" id="IPR011993">
    <property type="entry name" value="PH-like_dom_sf"/>
</dbReference>
<organism evidence="6 7">
    <name type="scientific">Claviceps arundinis</name>
    <dbReference type="NCBI Taxonomy" id="1623583"/>
    <lineage>
        <taxon>Eukaryota</taxon>
        <taxon>Fungi</taxon>
        <taxon>Dikarya</taxon>
        <taxon>Ascomycota</taxon>
        <taxon>Pezizomycotina</taxon>
        <taxon>Sordariomycetes</taxon>
        <taxon>Hypocreomycetidae</taxon>
        <taxon>Hypocreales</taxon>
        <taxon>Clavicipitaceae</taxon>
        <taxon>Claviceps</taxon>
    </lineage>
</organism>
<gene>
    <name evidence="6" type="ORF">E4U56_008212</name>
</gene>
<evidence type="ECO:0000256" key="2">
    <source>
        <dbReference type="ARBA" id="ARBA00023242"/>
    </source>
</evidence>
<dbReference type="PANTHER" id="PTHR23318">
    <property type="entry name" value="ATP SYNTHASE GAMMA-RELATED"/>
    <property type="match status" value="1"/>
</dbReference>
<reference evidence="6" key="1">
    <citation type="journal article" date="2020" name="bioRxiv">
        <title>Whole genome comparisons of ergot fungi reveals the divergence and evolution of species within the genus Claviceps are the result of varying mechanisms driving genome evolution and host range expansion.</title>
        <authorList>
            <person name="Wyka S.A."/>
            <person name="Mondo S.J."/>
            <person name="Liu M."/>
            <person name="Dettman J."/>
            <person name="Nalam V."/>
            <person name="Broders K.D."/>
        </authorList>
    </citation>
    <scope>NUCLEOTIDE SEQUENCE</scope>
    <source>
        <strain evidence="6">CCC 1102</strain>
    </source>
</reference>
<dbReference type="Gene3D" id="2.30.29.30">
    <property type="entry name" value="Pleckstrin-homology domain (PH domain)/Phosphotyrosine-binding domain (PTB)"/>
    <property type="match status" value="1"/>
</dbReference>
<comment type="caution">
    <text evidence="6">The sequence shown here is derived from an EMBL/GenBank/DDBJ whole genome shotgun (WGS) entry which is preliminary data.</text>
</comment>
<dbReference type="SUPFAM" id="SSF48371">
    <property type="entry name" value="ARM repeat"/>
    <property type="match status" value="1"/>
</dbReference>